<keyword evidence="3" id="KW-1185">Reference proteome</keyword>
<name>A0A1N7PUY3_9RHOB</name>
<dbReference type="OrthoDB" id="9960883at2"/>
<evidence type="ECO:0000256" key="1">
    <source>
        <dbReference type="SAM" id="Phobius"/>
    </source>
</evidence>
<dbReference type="EMBL" id="FTOQ01000020">
    <property type="protein sequence ID" value="SIT14259.1"/>
    <property type="molecule type" value="Genomic_DNA"/>
</dbReference>
<protein>
    <submittedName>
        <fullName evidence="2">Uncharacterized protein</fullName>
    </submittedName>
</protein>
<proteinExistence type="predicted"/>
<evidence type="ECO:0000313" key="2">
    <source>
        <dbReference type="EMBL" id="SIT14259.1"/>
    </source>
</evidence>
<dbReference type="RefSeq" id="WP_076450728.1">
    <property type="nucleotide sequence ID" value="NZ_FTOQ01000020.1"/>
</dbReference>
<accession>A0A1N7PUY3</accession>
<keyword evidence="1" id="KW-0812">Transmembrane</keyword>
<evidence type="ECO:0000313" key="3">
    <source>
        <dbReference type="Proteomes" id="UP000186684"/>
    </source>
</evidence>
<dbReference type="AlphaFoldDB" id="A0A1N7PUY3"/>
<keyword evidence="1" id="KW-0472">Membrane</keyword>
<dbReference type="Proteomes" id="UP000186684">
    <property type="component" value="Unassembled WGS sequence"/>
</dbReference>
<sequence length="75" mass="7783">MTASLLVVLGALAVAQAYLTISIAAAFVEARYLKTLLPGRQADPDRIVTCAVEATALISTIVTAALAAILWIVLT</sequence>
<organism evidence="2 3">
    <name type="scientific">Roseivivax lentus</name>
    <dbReference type="NCBI Taxonomy" id="633194"/>
    <lineage>
        <taxon>Bacteria</taxon>
        <taxon>Pseudomonadati</taxon>
        <taxon>Pseudomonadota</taxon>
        <taxon>Alphaproteobacteria</taxon>
        <taxon>Rhodobacterales</taxon>
        <taxon>Roseobacteraceae</taxon>
        <taxon>Roseivivax</taxon>
    </lineage>
</organism>
<gene>
    <name evidence="2" type="ORF">SAMN05421759_12039</name>
</gene>
<feature type="transmembrane region" description="Helical" evidence="1">
    <location>
        <begin position="54"/>
        <end position="74"/>
    </location>
</feature>
<reference evidence="3" key="1">
    <citation type="submission" date="2017-01" db="EMBL/GenBank/DDBJ databases">
        <authorList>
            <person name="Varghese N."/>
            <person name="Submissions S."/>
        </authorList>
    </citation>
    <scope>NUCLEOTIDE SEQUENCE [LARGE SCALE GENOMIC DNA]</scope>
    <source>
        <strain evidence="3">DSM 29430</strain>
    </source>
</reference>
<keyword evidence="1" id="KW-1133">Transmembrane helix</keyword>